<dbReference type="STRING" id="187979.ERS852385_01750"/>
<dbReference type="Proteomes" id="UP000095546">
    <property type="component" value="Unassembled WGS sequence"/>
</dbReference>
<dbReference type="GO" id="GO:0022857">
    <property type="term" value="F:transmembrane transporter activity"/>
    <property type="evidence" value="ECO:0007669"/>
    <property type="project" value="InterPro"/>
</dbReference>
<feature type="transmembrane region" description="Helical" evidence="1">
    <location>
        <begin position="37"/>
        <end position="61"/>
    </location>
</feature>
<evidence type="ECO:0000256" key="1">
    <source>
        <dbReference type="SAM" id="Phobius"/>
    </source>
</evidence>
<dbReference type="RefSeq" id="WP_055162242.1">
    <property type="nucleotide sequence ID" value="NZ_CABIWZ010000014.1"/>
</dbReference>
<gene>
    <name evidence="2" type="primary">folT</name>
    <name evidence="2" type="ORF">ERS852385_01750</name>
</gene>
<dbReference type="Gene3D" id="1.10.1760.20">
    <property type="match status" value="1"/>
</dbReference>
<evidence type="ECO:0000313" key="3">
    <source>
        <dbReference type="Proteomes" id="UP000095546"/>
    </source>
</evidence>
<name>A0A174AZ13_9FIRM</name>
<dbReference type="InterPro" id="IPR030949">
    <property type="entry name" value="ECF_S_folate_fam"/>
</dbReference>
<keyword evidence="1" id="KW-0812">Transmembrane</keyword>
<protein>
    <submittedName>
        <fullName evidence="2">Folate ECF transporter S component FolT</fullName>
    </submittedName>
</protein>
<dbReference type="Pfam" id="PF12822">
    <property type="entry name" value="ECF_trnsprt"/>
    <property type="match status" value="1"/>
</dbReference>
<dbReference type="eggNOG" id="COG3275">
    <property type="taxonomic scope" value="Bacteria"/>
</dbReference>
<evidence type="ECO:0000313" key="2">
    <source>
        <dbReference type="EMBL" id="CUN94051.1"/>
    </source>
</evidence>
<keyword evidence="1" id="KW-0472">Membrane</keyword>
<proteinExistence type="predicted"/>
<dbReference type="NCBIfam" id="TIGR04518">
    <property type="entry name" value="ECF_S_folT_fam"/>
    <property type="match status" value="1"/>
</dbReference>
<dbReference type="EMBL" id="CYYU01000014">
    <property type="protein sequence ID" value="CUN94051.1"/>
    <property type="molecule type" value="Genomic_DNA"/>
</dbReference>
<keyword evidence="1" id="KW-1133">Transmembrane helix</keyword>
<dbReference type="AlphaFoldDB" id="A0A174AZ13"/>
<dbReference type="InterPro" id="IPR024529">
    <property type="entry name" value="ECF_trnsprt_substrate-spec"/>
</dbReference>
<organism evidence="2 3">
    <name type="scientific">Mitsuokella jalaludinii</name>
    <dbReference type="NCBI Taxonomy" id="187979"/>
    <lineage>
        <taxon>Bacteria</taxon>
        <taxon>Bacillati</taxon>
        <taxon>Bacillota</taxon>
        <taxon>Negativicutes</taxon>
        <taxon>Selenomonadales</taxon>
        <taxon>Selenomonadaceae</taxon>
        <taxon>Mitsuokella</taxon>
    </lineage>
</organism>
<dbReference type="OrthoDB" id="4624at2"/>
<accession>A0A174AZ13</accession>
<keyword evidence="3" id="KW-1185">Reference proteome</keyword>
<sequence length="182" mass="20348">MSRFSVKPLVYAGVSVALAVLFSYVFAIQTIFVRITFGFLPIAIYGAMYGPMKAGLVAAAADFIGTALLGTSIFFPGFLVSGFLTGYIYGWFFYRRRVTWLRACIPFFLVMVFIHLGLNTLWLTIFYHKAASAIFLSRLIKNLLCYPMEVGLFLMVYRPLLRFLPEQFPQAAAKKAATSTAA</sequence>
<feature type="transmembrane region" description="Helical" evidence="1">
    <location>
        <begin position="73"/>
        <end position="94"/>
    </location>
</feature>
<reference evidence="2 3" key="1">
    <citation type="submission" date="2015-09" db="EMBL/GenBank/DDBJ databases">
        <authorList>
            <consortium name="Pathogen Informatics"/>
        </authorList>
    </citation>
    <scope>NUCLEOTIDE SEQUENCE [LARGE SCALE GENOMIC DNA]</scope>
    <source>
        <strain evidence="2 3">2789STDY5608828</strain>
    </source>
</reference>
<feature type="transmembrane region" description="Helical" evidence="1">
    <location>
        <begin position="100"/>
        <end position="127"/>
    </location>
</feature>